<protein>
    <submittedName>
        <fullName evidence="1">Uncharacterized protein</fullName>
    </submittedName>
</protein>
<evidence type="ECO:0000313" key="2">
    <source>
        <dbReference type="Proteomes" id="UP001412067"/>
    </source>
</evidence>
<gene>
    <name evidence="1" type="ORF">KSP40_PGU000113</name>
</gene>
<name>A0ABR2ML65_9ASPA</name>
<organism evidence="1 2">
    <name type="scientific">Platanthera guangdongensis</name>
    <dbReference type="NCBI Taxonomy" id="2320717"/>
    <lineage>
        <taxon>Eukaryota</taxon>
        <taxon>Viridiplantae</taxon>
        <taxon>Streptophyta</taxon>
        <taxon>Embryophyta</taxon>
        <taxon>Tracheophyta</taxon>
        <taxon>Spermatophyta</taxon>
        <taxon>Magnoliopsida</taxon>
        <taxon>Liliopsida</taxon>
        <taxon>Asparagales</taxon>
        <taxon>Orchidaceae</taxon>
        <taxon>Orchidoideae</taxon>
        <taxon>Orchideae</taxon>
        <taxon>Orchidinae</taxon>
        <taxon>Platanthera</taxon>
    </lineage>
</organism>
<evidence type="ECO:0000313" key="1">
    <source>
        <dbReference type="EMBL" id="KAK8964446.1"/>
    </source>
</evidence>
<dbReference type="EMBL" id="JBBWWR010000007">
    <property type="protein sequence ID" value="KAK8964446.1"/>
    <property type="molecule type" value="Genomic_DNA"/>
</dbReference>
<dbReference type="Proteomes" id="UP001412067">
    <property type="component" value="Unassembled WGS sequence"/>
</dbReference>
<accession>A0ABR2ML65</accession>
<comment type="caution">
    <text evidence="1">The sequence shown here is derived from an EMBL/GenBank/DDBJ whole genome shotgun (WGS) entry which is preliminary data.</text>
</comment>
<keyword evidence="2" id="KW-1185">Reference proteome</keyword>
<reference evidence="1 2" key="1">
    <citation type="journal article" date="2022" name="Nat. Plants">
        <title>Genomes of leafy and leafless Platanthera orchids illuminate the evolution of mycoheterotrophy.</title>
        <authorList>
            <person name="Li M.H."/>
            <person name="Liu K.W."/>
            <person name="Li Z."/>
            <person name="Lu H.C."/>
            <person name="Ye Q.L."/>
            <person name="Zhang D."/>
            <person name="Wang J.Y."/>
            <person name="Li Y.F."/>
            <person name="Zhong Z.M."/>
            <person name="Liu X."/>
            <person name="Yu X."/>
            <person name="Liu D.K."/>
            <person name="Tu X.D."/>
            <person name="Liu B."/>
            <person name="Hao Y."/>
            <person name="Liao X.Y."/>
            <person name="Jiang Y.T."/>
            <person name="Sun W.H."/>
            <person name="Chen J."/>
            <person name="Chen Y.Q."/>
            <person name="Ai Y."/>
            <person name="Zhai J.W."/>
            <person name="Wu S.S."/>
            <person name="Zhou Z."/>
            <person name="Hsiao Y.Y."/>
            <person name="Wu W.L."/>
            <person name="Chen Y.Y."/>
            <person name="Lin Y.F."/>
            <person name="Hsu J.L."/>
            <person name="Li C.Y."/>
            <person name="Wang Z.W."/>
            <person name="Zhao X."/>
            <person name="Zhong W.Y."/>
            <person name="Ma X.K."/>
            <person name="Ma L."/>
            <person name="Huang J."/>
            <person name="Chen G.Z."/>
            <person name="Huang M.Z."/>
            <person name="Huang L."/>
            <person name="Peng D.H."/>
            <person name="Luo Y.B."/>
            <person name="Zou S.Q."/>
            <person name="Chen S.P."/>
            <person name="Lan S."/>
            <person name="Tsai W.C."/>
            <person name="Van de Peer Y."/>
            <person name="Liu Z.J."/>
        </authorList>
    </citation>
    <scope>NUCLEOTIDE SEQUENCE [LARGE SCALE GENOMIC DNA]</scope>
    <source>
        <strain evidence="1">Lor288</strain>
    </source>
</reference>
<sequence>MPSRSTPQLVFFSFLKRLEVLQVQGLWWRWTWLLHPMPWNRRVQRPHGISFYEEGGLQFNMTQKYRYELKGRVLEMSQTSGTEVLGGPELDGVWLGDGGCWFVCGGLVGFDGSGRGGRGAQFDRLCGEREGINKSHGCRISFLI</sequence>
<proteinExistence type="predicted"/>